<protein>
    <submittedName>
        <fullName evidence="9">Sugar ABC transporter permease</fullName>
    </submittedName>
</protein>
<comment type="similarity">
    <text evidence="7">Belongs to the binding-protein-dependent transport system permease family.</text>
</comment>
<feature type="domain" description="ABC transmembrane type-1" evidence="8">
    <location>
        <begin position="76"/>
        <end position="295"/>
    </location>
</feature>
<dbReference type="CDD" id="cd06261">
    <property type="entry name" value="TM_PBP2"/>
    <property type="match status" value="1"/>
</dbReference>
<dbReference type="GO" id="GO:0005886">
    <property type="term" value="C:plasma membrane"/>
    <property type="evidence" value="ECO:0007669"/>
    <property type="project" value="UniProtKB-SubCell"/>
</dbReference>
<dbReference type="PROSITE" id="PS50928">
    <property type="entry name" value="ABC_TM1"/>
    <property type="match status" value="1"/>
</dbReference>
<feature type="transmembrane region" description="Helical" evidence="7">
    <location>
        <begin position="79"/>
        <end position="101"/>
    </location>
</feature>
<dbReference type="InterPro" id="IPR000515">
    <property type="entry name" value="MetI-like"/>
</dbReference>
<feature type="transmembrane region" description="Helical" evidence="7">
    <location>
        <begin position="113"/>
        <end position="133"/>
    </location>
</feature>
<dbReference type="Proteomes" id="UP000482800">
    <property type="component" value="Unassembled WGS sequence"/>
</dbReference>
<evidence type="ECO:0000256" key="6">
    <source>
        <dbReference type="ARBA" id="ARBA00023136"/>
    </source>
</evidence>
<dbReference type="PANTHER" id="PTHR30193:SF42">
    <property type="entry name" value="ABC TRANSPORTER PERMEASE PROTEIN"/>
    <property type="match status" value="1"/>
</dbReference>
<comment type="subcellular location">
    <subcellularLocation>
        <location evidence="1 7">Cell membrane</location>
        <topology evidence="1 7">Multi-pass membrane protein</topology>
    </subcellularLocation>
</comment>
<feature type="transmembrane region" description="Helical" evidence="7">
    <location>
        <begin position="214"/>
        <end position="237"/>
    </location>
</feature>
<proteinExistence type="inferred from homology"/>
<organism evidence="9 10">
    <name type="scientific">Phytohabitans houttuyneae</name>
    <dbReference type="NCBI Taxonomy" id="1076126"/>
    <lineage>
        <taxon>Bacteria</taxon>
        <taxon>Bacillati</taxon>
        <taxon>Actinomycetota</taxon>
        <taxon>Actinomycetes</taxon>
        <taxon>Micromonosporales</taxon>
        <taxon>Micromonosporaceae</taxon>
    </lineage>
</organism>
<keyword evidence="4 7" id="KW-0812">Transmembrane</keyword>
<evidence type="ECO:0000259" key="8">
    <source>
        <dbReference type="PROSITE" id="PS50928"/>
    </source>
</evidence>
<dbReference type="AlphaFoldDB" id="A0A6V8K6X4"/>
<accession>A0A6V8K6X4</accession>
<evidence type="ECO:0000256" key="2">
    <source>
        <dbReference type="ARBA" id="ARBA00022448"/>
    </source>
</evidence>
<reference evidence="9 10" key="1">
    <citation type="submission" date="2020-03" db="EMBL/GenBank/DDBJ databases">
        <title>Whole genome shotgun sequence of Phytohabitans houttuyneae NBRC 108639.</title>
        <authorList>
            <person name="Komaki H."/>
            <person name="Tamura T."/>
        </authorList>
    </citation>
    <scope>NUCLEOTIDE SEQUENCE [LARGE SCALE GENOMIC DNA]</scope>
    <source>
        <strain evidence="9 10">NBRC 108639</strain>
    </source>
</reference>
<name>A0A6V8K6X4_9ACTN</name>
<dbReference type="EMBL" id="BLPF01000001">
    <property type="protein sequence ID" value="GFJ77736.1"/>
    <property type="molecule type" value="Genomic_DNA"/>
</dbReference>
<evidence type="ECO:0000313" key="9">
    <source>
        <dbReference type="EMBL" id="GFJ77736.1"/>
    </source>
</evidence>
<dbReference type="Pfam" id="PF00528">
    <property type="entry name" value="BPD_transp_1"/>
    <property type="match status" value="1"/>
</dbReference>
<dbReference type="RefSeq" id="WP_173055294.1">
    <property type="nucleotide sequence ID" value="NZ_BAABGO010000018.1"/>
</dbReference>
<keyword evidence="6 7" id="KW-0472">Membrane</keyword>
<gene>
    <name evidence="9" type="ORF">Phou_019160</name>
</gene>
<keyword evidence="3" id="KW-1003">Cell membrane</keyword>
<evidence type="ECO:0000256" key="5">
    <source>
        <dbReference type="ARBA" id="ARBA00022989"/>
    </source>
</evidence>
<evidence type="ECO:0000256" key="7">
    <source>
        <dbReference type="RuleBase" id="RU363032"/>
    </source>
</evidence>
<dbReference type="Gene3D" id="1.10.3720.10">
    <property type="entry name" value="MetI-like"/>
    <property type="match status" value="1"/>
</dbReference>
<reference evidence="9 10" key="2">
    <citation type="submission" date="2020-03" db="EMBL/GenBank/DDBJ databases">
        <authorList>
            <person name="Ichikawa N."/>
            <person name="Kimura A."/>
            <person name="Kitahashi Y."/>
            <person name="Uohara A."/>
        </authorList>
    </citation>
    <scope>NUCLEOTIDE SEQUENCE [LARGE SCALE GENOMIC DNA]</scope>
    <source>
        <strain evidence="9 10">NBRC 108639</strain>
    </source>
</reference>
<dbReference type="GO" id="GO:0055085">
    <property type="term" value="P:transmembrane transport"/>
    <property type="evidence" value="ECO:0007669"/>
    <property type="project" value="InterPro"/>
</dbReference>
<dbReference type="InterPro" id="IPR051393">
    <property type="entry name" value="ABC_transporter_permease"/>
</dbReference>
<feature type="transmembrane region" description="Helical" evidence="7">
    <location>
        <begin position="271"/>
        <end position="296"/>
    </location>
</feature>
<keyword evidence="5 7" id="KW-1133">Transmembrane helix</keyword>
<evidence type="ECO:0000256" key="4">
    <source>
        <dbReference type="ARBA" id="ARBA00022692"/>
    </source>
</evidence>
<dbReference type="PANTHER" id="PTHR30193">
    <property type="entry name" value="ABC TRANSPORTER PERMEASE PROTEIN"/>
    <property type="match status" value="1"/>
</dbReference>
<keyword evidence="10" id="KW-1185">Reference proteome</keyword>
<evidence type="ECO:0000256" key="3">
    <source>
        <dbReference type="ARBA" id="ARBA00022475"/>
    </source>
</evidence>
<feature type="transmembrane region" description="Helical" evidence="7">
    <location>
        <begin position="168"/>
        <end position="193"/>
    </location>
</feature>
<evidence type="ECO:0000256" key="1">
    <source>
        <dbReference type="ARBA" id="ARBA00004651"/>
    </source>
</evidence>
<feature type="transmembrane region" description="Helical" evidence="7">
    <location>
        <begin position="12"/>
        <end position="37"/>
    </location>
</feature>
<dbReference type="SUPFAM" id="SSF161098">
    <property type="entry name" value="MetI-like"/>
    <property type="match status" value="1"/>
</dbReference>
<dbReference type="InterPro" id="IPR035906">
    <property type="entry name" value="MetI-like_sf"/>
</dbReference>
<keyword evidence="2 7" id="KW-0813">Transport</keyword>
<sequence length="304" mass="34326">MPRTSSRARRRLRAWGPGLLLVSPSLILLGIFVYGFLGWNIRVSFTSWRGQTPVYDWVGTRNYTELFDNERFQIDVRNLAVFTVVFIGGSLLLGFLMAMLLEKGVRFEAFFRSVFLFPMAISFIATAIIWRWLLNNGSGPSTAGLNKLFDNIGLGFLFSDWHKTPSSWAIAAIALPAGWALSGYVMALFLAGLRAVPEELKEAARVDGAPERKVFWHVVRPMLLPVLMSAVVILAHISMKTFDLFYAIDQGNLRIDTPALYMWFTTFQPGFFARGATIATLLLFGIAAVIVPYIWWSVRTERRK</sequence>
<comment type="caution">
    <text evidence="9">The sequence shown here is derived from an EMBL/GenBank/DDBJ whole genome shotgun (WGS) entry which is preliminary data.</text>
</comment>
<evidence type="ECO:0000313" key="10">
    <source>
        <dbReference type="Proteomes" id="UP000482800"/>
    </source>
</evidence>